<dbReference type="PANTHER" id="PTHR36842:SF2">
    <property type="entry name" value="SLR0505 PROTEIN"/>
    <property type="match status" value="1"/>
</dbReference>
<comment type="similarity">
    <text evidence="1">Belongs to the TolB family.</text>
</comment>
<evidence type="ECO:0000256" key="1">
    <source>
        <dbReference type="ARBA" id="ARBA00009820"/>
    </source>
</evidence>
<comment type="caution">
    <text evidence="2">The sequence shown here is derived from an EMBL/GenBank/DDBJ whole genome shotgun (WGS) entry which is preliminary data.</text>
</comment>
<name>A0A6V8KQH5_9ACTN</name>
<dbReference type="InterPro" id="IPR011659">
    <property type="entry name" value="WD40"/>
</dbReference>
<gene>
    <name evidence="2" type="ORF">Prum_010740</name>
</gene>
<evidence type="ECO:0000313" key="3">
    <source>
        <dbReference type="Proteomes" id="UP000482960"/>
    </source>
</evidence>
<accession>A0A6V8KQH5</accession>
<keyword evidence="3" id="KW-1185">Reference proteome</keyword>
<dbReference type="Pfam" id="PF07676">
    <property type="entry name" value="PD40"/>
    <property type="match status" value="3"/>
</dbReference>
<protein>
    <recommendedName>
        <fullName evidence="4">Calcium-binding protein</fullName>
    </recommendedName>
</protein>
<dbReference type="PANTHER" id="PTHR36842">
    <property type="entry name" value="PROTEIN TOLB HOMOLOG"/>
    <property type="match status" value="1"/>
</dbReference>
<reference evidence="2 3" key="1">
    <citation type="submission" date="2020-03" db="EMBL/GenBank/DDBJ databases">
        <title>Whole genome shotgun sequence of Phytohabitans rumicis NBRC 108638.</title>
        <authorList>
            <person name="Komaki H."/>
            <person name="Tamura T."/>
        </authorList>
    </citation>
    <scope>NUCLEOTIDE SEQUENCE [LARGE SCALE GENOMIC DNA]</scope>
    <source>
        <strain evidence="2 3">NBRC 108638</strain>
    </source>
</reference>
<dbReference type="Proteomes" id="UP000482960">
    <property type="component" value="Unassembled WGS sequence"/>
</dbReference>
<reference evidence="2 3" key="2">
    <citation type="submission" date="2020-03" db="EMBL/GenBank/DDBJ databases">
        <authorList>
            <person name="Ichikawa N."/>
            <person name="Kimura A."/>
            <person name="Kitahashi Y."/>
            <person name="Uohara A."/>
        </authorList>
    </citation>
    <scope>NUCLEOTIDE SEQUENCE [LARGE SCALE GENOMIC DNA]</scope>
    <source>
        <strain evidence="2 3">NBRC 108638</strain>
    </source>
</reference>
<dbReference type="Gene3D" id="2.120.10.30">
    <property type="entry name" value="TolB, C-terminal domain"/>
    <property type="match status" value="2"/>
</dbReference>
<dbReference type="EMBL" id="BLPG01000001">
    <property type="protein sequence ID" value="GFJ87432.1"/>
    <property type="molecule type" value="Genomic_DNA"/>
</dbReference>
<organism evidence="2 3">
    <name type="scientific">Phytohabitans rumicis</name>
    <dbReference type="NCBI Taxonomy" id="1076125"/>
    <lineage>
        <taxon>Bacteria</taxon>
        <taxon>Bacillati</taxon>
        <taxon>Actinomycetota</taxon>
        <taxon>Actinomycetes</taxon>
        <taxon>Micromonosporales</taxon>
        <taxon>Micromonosporaceae</taxon>
    </lineage>
</organism>
<evidence type="ECO:0000313" key="2">
    <source>
        <dbReference type="EMBL" id="GFJ87432.1"/>
    </source>
</evidence>
<dbReference type="RefSeq" id="WP_173074380.1">
    <property type="nucleotide sequence ID" value="NZ_BAABJB010000033.1"/>
</dbReference>
<dbReference type="SUPFAM" id="SSF82171">
    <property type="entry name" value="DPP6 N-terminal domain-like"/>
    <property type="match status" value="1"/>
</dbReference>
<proteinExistence type="inferred from homology"/>
<dbReference type="AlphaFoldDB" id="A0A6V8KQH5"/>
<sequence length="403" mass="42258">MSVSTAGVQGNEQVTISAVSGDGRYVAFSSYASNLVAGDVNGDIDVFVRDRRTRITTRISAVGTADDGRNSGGMSPAISGNGRYVAFTSGAPGLVPRDTNEMTDLFVRDRVAGTTVRANLSSTGVEANASTYNHTISTDGRYLAFTSTASNLVAGDTNGTVDVFVRDRLTRITTRASVSSRGRQGTNHDSATPAISANGRYVAFTSAASNLVPGDSNGTSDVFIRDRWARTTVRISVSNTERQAAGDTYLPAISANGRYVAFTSAASNLVPGDSNRVPDVFVRDRRAGTTTRISVSTSGAEGVTNSAVPVMSASGRYVAFLSSARNLVPDDTNDAWDVVVRDRRMGTTTRVSRSTTGVQANTASLAPAISADGRYVTFTTGASNLVPSDTNDAFDIFVHGPIH</sequence>
<evidence type="ECO:0008006" key="4">
    <source>
        <dbReference type="Google" id="ProtNLM"/>
    </source>
</evidence>
<dbReference type="InterPro" id="IPR011042">
    <property type="entry name" value="6-blade_b-propeller_TolB-like"/>
</dbReference>